<dbReference type="Proteomes" id="UP000694941">
    <property type="component" value="Unplaced"/>
</dbReference>
<keyword evidence="4" id="KW-1185">Reference proteome</keyword>
<feature type="region of interest" description="Disordered" evidence="2">
    <location>
        <begin position="1"/>
        <end position="23"/>
    </location>
</feature>
<protein>
    <submittedName>
        <fullName evidence="5 6">Kazrin-like</fullName>
    </submittedName>
</protein>
<dbReference type="InterPro" id="IPR013761">
    <property type="entry name" value="SAM/pointed_sf"/>
</dbReference>
<proteinExistence type="predicted"/>
<dbReference type="InterPro" id="IPR037616">
    <property type="entry name" value="Kazrin_SAM_rpt_3"/>
</dbReference>
<dbReference type="RefSeq" id="XP_022239696.1">
    <property type="nucleotide sequence ID" value="XM_022383988.1"/>
</dbReference>
<feature type="compositionally biased region" description="Low complexity" evidence="2">
    <location>
        <begin position="306"/>
        <end position="329"/>
    </location>
</feature>
<dbReference type="RefSeq" id="XP_022239692.1">
    <property type="nucleotide sequence ID" value="XM_022383984.1"/>
</dbReference>
<dbReference type="PANTHER" id="PTHR12776:SF1">
    <property type="entry name" value="KAZRIN"/>
    <property type="match status" value="1"/>
</dbReference>
<feature type="domain" description="SAM" evidence="3">
    <location>
        <begin position="523"/>
        <end position="582"/>
    </location>
</feature>
<dbReference type="InterPro" id="IPR037614">
    <property type="entry name" value="Kazrin"/>
</dbReference>
<feature type="domain" description="SAM" evidence="3">
    <location>
        <begin position="441"/>
        <end position="506"/>
    </location>
</feature>
<gene>
    <name evidence="5 6 7 8 9" type="primary">LOC106457904</name>
</gene>
<dbReference type="RefSeq" id="XP_022239693.1">
    <property type="nucleotide sequence ID" value="XM_022383985.1"/>
</dbReference>
<evidence type="ECO:0000256" key="1">
    <source>
        <dbReference type="SAM" id="Coils"/>
    </source>
</evidence>
<dbReference type="PROSITE" id="PS50105">
    <property type="entry name" value="SAM_DOMAIN"/>
    <property type="match status" value="2"/>
</dbReference>
<dbReference type="CDD" id="cd09570">
    <property type="entry name" value="SAM_kazrin_repeat3"/>
    <property type="match status" value="1"/>
</dbReference>
<evidence type="ECO:0000313" key="5">
    <source>
        <dbReference type="RefSeq" id="XP_022239692.1"/>
    </source>
</evidence>
<dbReference type="InterPro" id="IPR059089">
    <property type="entry name" value="Kazrin_N"/>
</dbReference>
<accession>A0ABM1S7U0</accession>
<evidence type="ECO:0000256" key="2">
    <source>
        <dbReference type="SAM" id="MobiDB-lite"/>
    </source>
</evidence>
<sequence length="728" mass="83029">MAGNALTTCVPAETSNRPKSQGTECNSNLKYTANFSSYWNSNYSSNCPDQSVLNDVKNICDKQTMSRHKNVAEKKKTDTEDIKTTYSSCERCKVCTHEESNNLEERLAQLQEKNEKLSQSNKTLYREIEELQCYKEKANSEGNKDVSCNVKRLEKELEHAKEALTALKHDRKRLKGEKFQVLNHMKQLYSTLEDKEKELRDFIRNYEQRMKQSDEKLKQLVREREECEREKWNILKHAKDETEKTVTLCAQLDMKESQLTHLTEELNIVREKIGYSSDAESTYAINFRTNDHLSPTSTTSTVIPTATEQDTSSAPTPTAASDPSAETSTGLSTPQEDKSILPTVSRSAEEICSDYVSNDERGKKSRKQREVKGNWASISKVFTRGRQRKPLEPGLFEVEATRQVSSWSPQSSVCASPTTLDVYTEKVKLLEEAQDIPMEKWKAATVQAWVELSLGMPQYGAMCAENVKSGKILLELTNAELESGLGISNRMHRRKLRLAIEEHRDPSLCSFPKIYLLTHVWVIEDWLPSLGLTMYSENFAKQLVDGRILNTLSKKDLEKYLGISRKFHQVSIMHAIHLLRMFRFDLQLLIQRRSQCEQMDVDPVVWTNQRFIKWMKSIDLAEYAENLVDSGVHGALVVFEPSFTAGTMATALGIPASKNIIRRHLTTELENIIRTARLSLEAEEFVITRRGNKKNSSSRDASVGRNFNSAQALEKVNTEQFNTKLSIT</sequence>
<evidence type="ECO:0000259" key="3">
    <source>
        <dbReference type="PROSITE" id="PS50105"/>
    </source>
</evidence>
<dbReference type="GeneID" id="106457904"/>
<dbReference type="SUPFAM" id="SSF47769">
    <property type="entry name" value="SAM/Pointed domain"/>
    <property type="match status" value="2"/>
</dbReference>
<dbReference type="InterPro" id="IPR001660">
    <property type="entry name" value="SAM"/>
</dbReference>
<reference evidence="5 6" key="1">
    <citation type="submission" date="2025-05" db="UniProtKB">
        <authorList>
            <consortium name="RefSeq"/>
        </authorList>
    </citation>
    <scope>IDENTIFICATION</scope>
    <source>
        <tissue evidence="5 6">Muscle</tissue>
    </source>
</reference>
<evidence type="ECO:0000313" key="7">
    <source>
        <dbReference type="RefSeq" id="XP_022239694.1"/>
    </source>
</evidence>
<evidence type="ECO:0000313" key="4">
    <source>
        <dbReference type="Proteomes" id="UP000694941"/>
    </source>
</evidence>
<dbReference type="Pfam" id="PF07647">
    <property type="entry name" value="SAM_2"/>
    <property type="match status" value="1"/>
</dbReference>
<name>A0ABM1S7U0_LIMPO</name>
<dbReference type="Gene3D" id="1.10.150.50">
    <property type="entry name" value="Transcription Factor, Ets-1"/>
    <property type="match status" value="3"/>
</dbReference>
<organism evidence="4 8">
    <name type="scientific">Limulus polyphemus</name>
    <name type="common">Atlantic horseshoe crab</name>
    <dbReference type="NCBI Taxonomy" id="6850"/>
    <lineage>
        <taxon>Eukaryota</taxon>
        <taxon>Metazoa</taxon>
        <taxon>Ecdysozoa</taxon>
        <taxon>Arthropoda</taxon>
        <taxon>Chelicerata</taxon>
        <taxon>Merostomata</taxon>
        <taxon>Xiphosura</taxon>
        <taxon>Limulidae</taxon>
        <taxon>Limulus</taxon>
    </lineage>
</organism>
<feature type="coiled-coil region" evidence="1">
    <location>
        <begin position="93"/>
        <end position="272"/>
    </location>
</feature>
<evidence type="ECO:0000313" key="6">
    <source>
        <dbReference type="RefSeq" id="XP_022239693.1"/>
    </source>
</evidence>
<dbReference type="RefSeq" id="XP_022239695.1">
    <property type="nucleotide sequence ID" value="XM_022383987.1"/>
</dbReference>
<dbReference type="PANTHER" id="PTHR12776">
    <property type="entry name" value="KAZRIN-RELATED"/>
    <property type="match status" value="1"/>
</dbReference>
<feature type="region of interest" description="Disordered" evidence="2">
    <location>
        <begin position="306"/>
        <end position="344"/>
    </location>
</feature>
<evidence type="ECO:0000313" key="9">
    <source>
        <dbReference type="RefSeq" id="XP_022239696.1"/>
    </source>
</evidence>
<evidence type="ECO:0000313" key="8">
    <source>
        <dbReference type="RefSeq" id="XP_022239695.1"/>
    </source>
</evidence>
<keyword evidence="1" id="KW-0175">Coiled coil</keyword>
<dbReference type="Pfam" id="PF25986">
    <property type="entry name" value="Kazrin"/>
    <property type="match status" value="1"/>
</dbReference>
<dbReference type="RefSeq" id="XP_022239694.1">
    <property type="nucleotide sequence ID" value="XM_022383986.1"/>
</dbReference>
<dbReference type="SMART" id="SM00454">
    <property type="entry name" value="SAM"/>
    <property type="match status" value="3"/>
</dbReference>
<dbReference type="Pfam" id="PF00536">
    <property type="entry name" value="SAM_1"/>
    <property type="match status" value="2"/>
</dbReference>
<feature type="compositionally biased region" description="Polar residues" evidence="2">
    <location>
        <begin position="13"/>
        <end position="23"/>
    </location>
</feature>